<dbReference type="EMBL" id="BGZK01001245">
    <property type="protein sequence ID" value="GBP75345.1"/>
    <property type="molecule type" value="Genomic_DNA"/>
</dbReference>
<evidence type="ECO:0000256" key="1">
    <source>
        <dbReference type="SAM" id="MobiDB-lite"/>
    </source>
</evidence>
<feature type="compositionally biased region" description="Basic and acidic residues" evidence="1">
    <location>
        <begin position="51"/>
        <end position="66"/>
    </location>
</feature>
<name>A0A4C1YLX9_EUMVA</name>
<protein>
    <submittedName>
        <fullName evidence="2">Uncharacterized protein</fullName>
    </submittedName>
</protein>
<comment type="caution">
    <text evidence="2">The sequence shown here is derived from an EMBL/GenBank/DDBJ whole genome shotgun (WGS) entry which is preliminary data.</text>
</comment>
<proteinExistence type="predicted"/>
<evidence type="ECO:0000313" key="2">
    <source>
        <dbReference type="EMBL" id="GBP75345.1"/>
    </source>
</evidence>
<accession>A0A4C1YLX9</accession>
<reference evidence="2 3" key="1">
    <citation type="journal article" date="2019" name="Commun. Biol.">
        <title>The bagworm genome reveals a unique fibroin gene that provides high tensile strength.</title>
        <authorList>
            <person name="Kono N."/>
            <person name="Nakamura H."/>
            <person name="Ohtoshi R."/>
            <person name="Tomita M."/>
            <person name="Numata K."/>
            <person name="Arakawa K."/>
        </authorList>
    </citation>
    <scope>NUCLEOTIDE SEQUENCE [LARGE SCALE GENOMIC DNA]</scope>
</reference>
<dbReference type="AlphaFoldDB" id="A0A4C1YLX9"/>
<dbReference type="Proteomes" id="UP000299102">
    <property type="component" value="Unassembled WGS sequence"/>
</dbReference>
<keyword evidence="3" id="KW-1185">Reference proteome</keyword>
<organism evidence="2 3">
    <name type="scientific">Eumeta variegata</name>
    <name type="common">Bagworm moth</name>
    <name type="synonym">Eumeta japonica</name>
    <dbReference type="NCBI Taxonomy" id="151549"/>
    <lineage>
        <taxon>Eukaryota</taxon>
        <taxon>Metazoa</taxon>
        <taxon>Ecdysozoa</taxon>
        <taxon>Arthropoda</taxon>
        <taxon>Hexapoda</taxon>
        <taxon>Insecta</taxon>
        <taxon>Pterygota</taxon>
        <taxon>Neoptera</taxon>
        <taxon>Endopterygota</taxon>
        <taxon>Lepidoptera</taxon>
        <taxon>Glossata</taxon>
        <taxon>Ditrysia</taxon>
        <taxon>Tineoidea</taxon>
        <taxon>Psychidae</taxon>
        <taxon>Oiketicinae</taxon>
        <taxon>Eumeta</taxon>
    </lineage>
</organism>
<feature type="compositionally biased region" description="Basic and acidic residues" evidence="1">
    <location>
        <begin position="74"/>
        <end position="83"/>
    </location>
</feature>
<sequence length="83" mass="9759">MAVKESQIERENEEKGEWEVEIDHVGSRPPCPVPRMWVPFVQSSKWNRTLVDEKQKQSEIRKRVEQDSLPDNGGFHDNEKLDV</sequence>
<gene>
    <name evidence="2" type="ORF">EVAR_51934_1</name>
</gene>
<feature type="region of interest" description="Disordered" evidence="1">
    <location>
        <begin position="51"/>
        <end position="83"/>
    </location>
</feature>
<evidence type="ECO:0000313" key="3">
    <source>
        <dbReference type="Proteomes" id="UP000299102"/>
    </source>
</evidence>